<sequence>MMLMIHLVSPHSLPSSPSSSSSSCDESSPPSPPEPLVLRRSLCNNLGKLPARLFDSLVYGIDLVFVPSTYKKVHRIPEWDDAVHVELGALYDNETWTIVPHPPPVPHIGIRWVYTIKVRPNGSIERHKAR</sequence>
<evidence type="ECO:0008006" key="4">
    <source>
        <dbReference type="Google" id="ProtNLM"/>
    </source>
</evidence>
<feature type="region of interest" description="Disordered" evidence="1">
    <location>
        <begin position="8"/>
        <end position="36"/>
    </location>
</feature>
<dbReference type="Proteomes" id="UP001497516">
    <property type="component" value="Chromosome 6"/>
</dbReference>
<name>A0AAV2FDK5_9ROSI</name>
<accession>A0AAV2FDK5</accession>
<feature type="compositionally biased region" description="Low complexity" evidence="1">
    <location>
        <begin position="8"/>
        <end position="28"/>
    </location>
</feature>
<evidence type="ECO:0000313" key="2">
    <source>
        <dbReference type="EMBL" id="CAL1395798.1"/>
    </source>
</evidence>
<evidence type="ECO:0000256" key="1">
    <source>
        <dbReference type="SAM" id="MobiDB-lite"/>
    </source>
</evidence>
<reference evidence="2 3" key="1">
    <citation type="submission" date="2024-04" db="EMBL/GenBank/DDBJ databases">
        <authorList>
            <person name="Fracassetti M."/>
        </authorList>
    </citation>
    <scope>NUCLEOTIDE SEQUENCE [LARGE SCALE GENOMIC DNA]</scope>
</reference>
<evidence type="ECO:0000313" key="3">
    <source>
        <dbReference type="Proteomes" id="UP001497516"/>
    </source>
</evidence>
<gene>
    <name evidence="2" type="ORF">LTRI10_LOCUS36202</name>
</gene>
<organism evidence="2 3">
    <name type="scientific">Linum trigynum</name>
    <dbReference type="NCBI Taxonomy" id="586398"/>
    <lineage>
        <taxon>Eukaryota</taxon>
        <taxon>Viridiplantae</taxon>
        <taxon>Streptophyta</taxon>
        <taxon>Embryophyta</taxon>
        <taxon>Tracheophyta</taxon>
        <taxon>Spermatophyta</taxon>
        <taxon>Magnoliopsida</taxon>
        <taxon>eudicotyledons</taxon>
        <taxon>Gunneridae</taxon>
        <taxon>Pentapetalae</taxon>
        <taxon>rosids</taxon>
        <taxon>fabids</taxon>
        <taxon>Malpighiales</taxon>
        <taxon>Linaceae</taxon>
        <taxon>Linum</taxon>
    </lineage>
</organism>
<keyword evidence="3" id="KW-1185">Reference proteome</keyword>
<protein>
    <recommendedName>
        <fullName evidence="4">Mitochondrial protein</fullName>
    </recommendedName>
</protein>
<dbReference type="AlphaFoldDB" id="A0AAV2FDK5"/>
<proteinExistence type="predicted"/>
<dbReference type="EMBL" id="OZ034819">
    <property type="protein sequence ID" value="CAL1395798.1"/>
    <property type="molecule type" value="Genomic_DNA"/>
</dbReference>